<dbReference type="EMBL" id="CP017603">
    <property type="protein sequence ID" value="AOY77046.1"/>
    <property type="molecule type" value="Genomic_DNA"/>
</dbReference>
<dbReference type="InterPro" id="IPR012902">
    <property type="entry name" value="N_methyl_site"/>
</dbReference>
<keyword evidence="1" id="KW-0812">Transmembrane</keyword>
<evidence type="ECO:0000313" key="5">
    <source>
        <dbReference type="Proteomes" id="UP000192478"/>
    </source>
</evidence>
<protein>
    <recommendedName>
        <fullName evidence="6">Prepilin-type N-terminal cleavage/methylation domain-containing protein</fullName>
    </recommendedName>
</protein>
<dbReference type="NCBIfam" id="TIGR02532">
    <property type="entry name" value="IV_pilin_GFxxxE"/>
    <property type="match status" value="1"/>
</dbReference>
<dbReference type="Proteomes" id="UP000177894">
    <property type="component" value="Chromosome"/>
</dbReference>
<proteinExistence type="predicted"/>
<name>A0AAC9RI84_9CLOT</name>
<dbReference type="Proteomes" id="UP000192478">
    <property type="component" value="Chromosome"/>
</dbReference>
<accession>A0AAC9RI84</accession>
<evidence type="ECO:0008006" key="6">
    <source>
        <dbReference type="Google" id="ProtNLM"/>
    </source>
</evidence>
<keyword evidence="1" id="KW-1133">Transmembrane helix</keyword>
<dbReference type="Pfam" id="PF07963">
    <property type="entry name" value="N_methyl"/>
    <property type="match status" value="1"/>
</dbReference>
<keyword evidence="1" id="KW-0472">Membrane</keyword>
<reference evidence="2 4" key="1">
    <citation type="submission" date="2016-10" db="EMBL/GenBank/DDBJ databases">
        <title>Complete Genome Sequence of Acetogen Clostridium formicoaceticum ATCC 27076.</title>
        <authorList>
            <person name="Bao T."/>
            <person name="Cheng C."/>
            <person name="Zhao J."/>
            <person name="Yang S.-T."/>
            <person name="Wang J."/>
            <person name="Wang M."/>
        </authorList>
    </citation>
    <scope>NUCLEOTIDE SEQUENCE [LARGE SCALE GENOMIC DNA]</scope>
    <source>
        <strain evidence="2 4">ATCC 27076</strain>
    </source>
</reference>
<dbReference type="PROSITE" id="PS00409">
    <property type="entry name" value="PROKAR_NTER_METHYL"/>
    <property type="match status" value="1"/>
</dbReference>
<sequence length="599" mass="68645">MGKKEFFYNKKGFTLVEIIVSLALLGMIAIMILPIFVFGIKSSTFHRTTMSAAQIASNQLEWLRTLDYDDELGLVGGYTPSGIVNENLFQNKLNTDPYIIDGVEYRVRTRISWEDDVSVTGRQVDDARKKVDVIVYAYNPFTKAEGEYSLLGTMFTFEGQENPTTPGIRVYVSLGDAPGAGVHRVLIEMTGDAANLTFTDVNGRAVFPNLPQGVGNYFIRPLSWDHPRKMMVRPHNVEDVSNYNDQRWVYSRKAVGVPSDVSFCVDFPGYLQFFNNTIPNFLIWLKPYGTEADGIREPNPAPTPPRRSGLTTSLEKLKEKHLELWPHWQYEYQLISSAGSPLNSYYLATKEDGFWQELQQKFSFNTPTNNEVTKDVLLHMGFKHVDKNISSLIESEKVKHGDIVIIEEDDAGNEIETHELPYIRMELSFTDALDITDSIQLQFSDEEVFQGNVWEYNLEDDRVTIFKNDSLMDLENWNDLDYIRKHYINRQESDPRRVDYSIERNHNKLIITILDTDFDNSASADFYSFVNETSSDQLYINIPNPEDNDFNKAIKSVDGIPLWGYTLSDGAIDISNSKSYGFLMIKESKETDIVKRYRP</sequence>
<evidence type="ECO:0000313" key="2">
    <source>
        <dbReference type="EMBL" id="AOY77046.1"/>
    </source>
</evidence>
<keyword evidence="4" id="KW-1185">Reference proteome</keyword>
<dbReference type="KEGG" id="cfm:BJL90_15015"/>
<evidence type="ECO:0000313" key="4">
    <source>
        <dbReference type="Proteomes" id="UP000177894"/>
    </source>
</evidence>
<feature type="transmembrane region" description="Helical" evidence="1">
    <location>
        <begin position="12"/>
        <end position="40"/>
    </location>
</feature>
<dbReference type="AlphaFoldDB" id="A0AAC9RI84"/>
<reference evidence="3 5" key="2">
    <citation type="submission" date="2017-03" db="EMBL/GenBank/DDBJ databases">
        <title>Complete sequence of Clostridium formicaceticum DSM 92.</title>
        <authorList>
            <person name="Poehlein A."/>
            <person name="Karl M."/>
            <person name="Bengelsdorf F.R."/>
            <person name="Duerre P."/>
            <person name="Daniel R."/>
        </authorList>
    </citation>
    <scope>NUCLEOTIDE SEQUENCE [LARGE SCALE GENOMIC DNA]</scope>
    <source>
        <strain evidence="3 5">DSM 92</strain>
    </source>
</reference>
<gene>
    <name evidence="2" type="ORF">BJL90_15015</name>
    <name evidence="3" type="ORF">CLFO_19460</name>
</gene>
<evidence type="ECO:0000256" key="1">
    <source>
        <dbReference type="SAM" id="Phobius"/>
    </source>
</evidence>
<evidence type="ECO:0000313" key="3">
    <source>
        <dbReference type="EMBL" id="ARE87546.1"/>
    </source>
</evidence>
<dbReference type="RefSeq" id="WP_070969725.1">
    <property type="nucleotide sequence ID" value="NZ_CP017603.1"/>
</dbReference>
<dbReference type="EMBL" id="CP020559">
    <property type="protein sequence ID" value="ARE87546.1"/>
    <property type="molecule type" value="Genomic_DNA"/>
</dbReference>
<organism evidence="3 5">
    <name type="scientific">Clostridium formicaceticum</name>
    <dbReference type="NCBI Taxonomy" id="1497"/>
    <lineage>
        <taxon>Bacteria</taxon>
        <taxon>Bacillati</taxon>
        <taxon>Bacillota</taxon>
        <taxon>Clostridia</taxon>
        <taxon>Eubacteriales</taxon>
        <taxon>Clostridiaceae</taxon>
        <taxon>Clostridium</taxon>
    </lineage>
</organism>